<feature type="region of interest" description="Disordered" evidence="1">
    <location>
        <begin position="1"/>
        <end position="23"/>
    </location>
</feature>
<dbReference type="EMBL" id="JBCGDC010000129">
    <property type="protein sequence ID" value="MFB6397205.1"/>
    <property type="molecule type" value="Genomic_DNA"/>
</dbReference>
<protein>
    <recommendedName>
        <fullName evidence="4">BatC protein</fullName>
    </recommendedName>
</protein>
<accession>A0ABV5CYX0</accession>
<feature type="compositionally biased region" description="Gly residues" evidence="1">
    <location>
        <begin position="85"/>
        <end position="98"/>
    </location>
</feature>
<dbReference type="Proteomes" id="UP001582793">
    <property type="component" value="Unassembled WGS sequence"/>
</dbReference>
<evidence type="ECO:0008006" key="4">
    <source>
        <dbReference type="Google" id="ProtNLM"/>
    </source>
</evidence>
<evidence type="ECO:0000313" key="3">
    <source>
        <dbReference type="Proteomes" id="UP001582793"/>
    </source>
</evidence>
<dbReference type="RefSeq" id="WP_357541051.1">
    <property type="nucleotide sequence ID" value="NZ_JBCGDC010000129.1"/>
</dbReference>
<name>A0ABV5CYX0_9ACTN</name>
<feature type="compositionally biased region" description="Acidic residues" evidence="1">
    <location>
        <begin position="1"/>
        <end position="10"/>
    </location>
</feature>
<comment type="caution">
    <text evidence="2">The sequence shown here is derived from an EMBL/GenBank/DDBJ whole genome shotgun (WGS) entry which is preliminary data.</text>
</comment>
<evidence type="ECO:0000256" key="1">
    <source>
        <dbReference type="SAM" id="MobiDB-lite"/>
    </source>
</evidence>
<gene>
    <name evidence="2" type="ORF">AAFH96_29505</name>
</gene>
<feature type="compositionally biased region" description="Low complexity" evidence="1">
    <location>
        <begin position="12"/>
        <end position="23"/>
    </location>
</feature>
<keyword evidence="3" id="KW-1185">Reference proteome</keyword>
<evidence type="ECO:0000313" key="2">
    <source>
        <dbReference type="EMBL" id="MFB6397205.1"/>
    </source>
</evidence>
<reference evidence="2 3" key="1">
    <citation type="submission" date="2024-04" db="EMBL/GenBank/DDBJ databases">
        <title>Polymorphospora sp. isolated from Baiyangdian Lake in Xiong'an New Area.</title>
        <authorList>
            <person name="Zhang X."/>
            <person name="Liu J."/>
        </authorList>
    </citation>
    <scope>NUCLEOTIDE SEQUENCE [LARGE SCALE GENOMIC DNA]</scope>
    <source>
        <strain evidence="2 3">2-325</strain>
    </source>
</reference>
<sequence>MTVSPDDAELGADTAVDSAVDGDVAADADIDAESGVDAEPGENVAVDAEIGTDPAGTGLPTSEGPGFDQDGGTGYVVDDDLPGDDGSGGASGGAGDGT</sequence>
<organism evidence="2 3">
    <name type="scientific">Polymorphospora lycopeni</name>
    <dbReference type="NCBI Taxonomy" id="3140240"/>
    <lineage>
        <taxon>Bacteria</taxon>
        <taxon>Bacillati</taxon>
        <taxon>Actinomycetota</taxon>
        <taxon>Actinomycetes</taxon>
        <taxon>Micromonosporales</taxon>
        <taxon>Micromonosporaceae</taxon>
        <taxon>Polymorphospora</taxon>
    </lineage>
</organism>
<feature type="region of interest" description="Disordered" evidence="1">
    <location>
        <begin position="49"/>
        <end position="98"/>
    </location>
</feature>
<proteinExistence type="predicted"/>